<feature type="region of interest" description="Disordered" evidence="1">
    <location>
        <begin position="342"/>
        <end position="399"/>
    </location>
</feature>
<dbReference type="Proteomes" id="UP000236621">
    <property type="component" value="Unassembled WGS sequence"/>
</dbReference>
<dbReference type="STRING" id="45235.A0A2K3QNR3"/>
<feature type="compositionally biased region" description="Basic and acidic residues" evidence="1">
    <location>
        <begin position="368"/>
        <end position="385"/>
    </location>
</feature>
<dbReference type="AlphaFoldDB" id="A0A2K3QNR3"/>
<name>A0A2K3QNR3_9HYPO</name>
<evidence type="ECO:0000313" key="3">
    <source>
        <dbReference type="Proteomes" id="UP000236621"/>
    </source>
</evidence>
<keyword evidence="3" id="KW-1185">Reference proteome</keyword>
<sequence length="526" mass="58489">MFGPFSCLASLPSKARINPNDIPPPTPINLPRYQPYAQHDQTIDPSGALPTLLELTGRSTGALGPLGFAAIGLDLKLDAPTQDLVPDQSHIPDFRRWDHLTTDECRCENQATRWPLRTGNLSPGCQVYLERKKELSNRNEDAFRTVRRIPPPKGQQQARLGNAYEFFRCLELLTTYWDDPTRPPELPPSPEMSAAEAAPEESFPEGAMEVEAPIVARTVSGQSMPPEFRQHLITAFVKLVAYDFGCNVSMSRVEPRLHLSSPASPRRRKTYTPSNCHFVFQSPMTREAARAGLVYGPVATVSARPTVNFTSPDAETAQSLDLAREVTAALIAAQHRAREDRAETRFGEGQWWTSKPRWGGGSGGPIGREIDKDVVQGDKDARPSDGDGGDGLSVPATKKPRKNMSIYDSYRMVRPPSSVWDRKAKYEAIGKVQGADHDDIYVVSSLFHHVSILRVRVPLRLLEVLDGSPEPDKSKRSWGKVMAWRSPWYDLFDSDQRVAAMQLLWAVTAYQMRKEAGTVDVTMADA</sequence>
<feature type="region of interest" description="Disordered" evidence="1">
    <location>
        <begin position="180"/>
        <end position="204"/>
    </location>
</feature>
<comment type="caution">
    <text evidence="2">The sequence shown here is derived from an EMBL/GenBank/DDBJ whole genome shotgun (WGS) entry which is preliminary data.</text>
</comment>
<proteinExistence type="predicted"/>
<reference evidence="2 3" key="1">
    <citation type="submission" date="2017-08" db="EMBL/GenBank/DDBJ databases">
        <title>Harnessing the power of phylogenomics to disentangle the directionality and signatures of interkingdom host jumping in the parasitic fungal genus Tolypocladium.</title>
        <authorList>
            <person name="Quandt C.A."/>
            <person name="Patterson W."/>
            <person name="Spatafora J.W."/>
        </authorList>
    </citation>
    <scope>NUCLEOTIDE SEQUENCE [LARGE SCALE GENOMIC DNA]</scope>
    <source>
        <strain evidence="2 3">CBS 113982</strain>
    </source>
</reference>
<dbReference type="OrthoDB" id="5407653at2759"/>
<gene>
    <name evidence="2" type="ORF">TCAP_00905</name>
</gene>
<dbReference type="EMBL" id="NRSZ01000148">
    <property type="protein sequence ID" value="PNY29183.1"/>
    <property type="molecule type" value="Genomic_DNA"/>
</dbReference>
<accession>A0A2K3QNR3</accession>
<evidence type="ECO:0000313" key="2">
    <source>
        <dbReference type="EMBL" id="PNY29183.1"/>
    </source>
</evidence>
<evidence type="ECO:0000256" key="1">
    <source>
        <dbReference type="SAM" id="MobiDB-lite"/>
    </source>
</evidence>
<protein>
    <submittedName>
        <fullName evidence="2">Uncharacterized protein</fullName>
    </submittedName>
</protein>
<organism evidence="2 3">
    <name type="scientific">Tolypocladium capitatum</name>
    <dbReference type="NCBI Taxonomy" id="45235"/>
    <lineage>
        <taxon>Eukaryota</taxon>
        <taxon>Fungi</taxon>
        <taxon>Dikarya</taxon>
        <taxon>Ascomycota</taxon>
        <taxon>Pezizomycotina</taxon>
        <taxon>Sordariomycetes</taxon>
        <taxon>Hypocreomycetidae</taxon>
        <taxon>Hypocreales</taxon>
        <taxon>Ophiocordycipitaceae</taxon>
        <taxon>Tolypocladium</taxon>
    </lineage>
</organism>